<keyword evidence="4" id="KW-1185">Reference proteome</keyword>
<evidence type="ECO:0000313" key="4">
    <source>
        <dbReference type="Proteomes" id="UP000594263"/>
    </source>
</evidence>
<dbReference type="PANTHER" id="PTHR35323:SF5">
    <property type="entry name" value="ZINC FINGER CCCH DOMAIN-CONTAINING PROTEIN 62"/>
    <property type="match status" value="1"/>
</dbReference>
<feature type="region of interest" description="Disordered" evidence="1">
    <location>
        <begin position="1"/>
        <end position="58"/>
    </location>
</feature>
<dbReference type="AlphaFoldDB" id="A0A7N0UC34"/>
<evidence type="ECO:0000256" key="1">
    <source>
        <dbReference type="SAM" id="MobiDB-lite"/>
    </source>
</evidence>
<dbReference type="Gene3D" id="1.10.720.30">
    <property type="entry name" value="SAP domain"/>
    <property type="match status" value="1"/>
</dbReference>
<dbReference type="Gramene" id="Kaladp0060s0255.1.v1.1">
    <property type="protein sequence ID" value="Kaladp0060s0255.1.v1.1"/>
    <property type="gene ID" value="Kaladp0060s0255.v1.1"/>
</dbReference>
<protein>
    <recommendedName>
        <fullName evidence="2">SAP domain-containing protein</fullName>
    </recommendedName>
</protein>
<dbReference type="PROSITE" id="PS50800">
    <property type="entry name" value="SAP"/>
    <property type="match status" value="1"/>
</dbReference>
<name>A0A7N0UC34_KALFE</name>
<feature type="domain" description="SAP" evidence="2">
    <location>
        <begin position="90"/>
        <end position="124"/>
    </location>
</feature>
<dbReference type="Proteomes" id="UP000594263">
    <property type="component" value="Unplaced"/>
</dbReference>
<dbReference type="InterPro" id="IPR036361">
    <property type="entry name" value="SAP_dom_sf"/>
</dbReference>
<dbReference type="EnsemblPlants" id="Kaladp0060s0255.1.v1.1">
    <property type="protein sequence ID" value="Kaladp0060s0255.1.v1.1"/>
    <property type="gene ID" value="Kaladp0060s0255.v1.1"/>
</dbReference>
<dbReference type="PANTHER" id="PTHR35323">
    <property type="entry name" value="SAP DOMAIN-CONTAINING PROTEIN"/>
    <property type="match status" value="1"/>
</dbReference>
<organism evidence="3 4">
    <name type="scientific">Kalanchoe fedtschenkoi</name>
    <name type="common">Lavender scallops</name>
    <name type="synonym">South American air plant</name>
    <dbReference type="NCBI Taxonomy" id="63787"/>
    <lineage>
        <taxon>Eukaryota</taxon>
        <taxon>Viridiplantae</taxon>
        <taxon>Streptophyta</taxon>
        <taxon>Embryophyta</taxon>
        <taxon>Tracheophyta</taxon>
        <taxon>Spermatophyta</taxon>
        <taxon>Magnoliopsida</taxon>
        <taxon>eudicotyledons</taxon>
        <taxon>Gunneridae</taxon>
        <taxon>Pentapetalae</taxon>
        <taxon>Saxifragales</taxon>
        <taxon>Crassulaceae</taxon>
        <taxon>Kalanchoe</taxon>
    </lineage>
</organism>
<proteinExistence type="predicted"/>
<sequence length="152" mass="17054">MAFAEHLGADRRPDGVVDGEGGDTERDFTEEEDSDFSKKNASSSSSARGRRLESELGEAVDMDVGDDELLEEIDQKSFEAVEGLIRGGKLEKLKIEQCKVYLRKYGMRLTGNKETLIQRINEHIRILNGGGEREYPPYSFVLNCKGDACMRM</sequence>
<dbReference type="SUPFAM" id="SSF68906">
    <property type="entry name" value="SAP domain"/>
    <property type="match status" value="1"/>
</dbReference>
<accession>A0A7N0UC34</accession>
<dbReference type="InterPro" id="IPR003034">
    <property type="entry name" value="SAP_dom"/>
</dbReference>
<reference evidence="3" key="1">
    <citation type="submission" date="2021-01" db="UniProtKB">
        <authorList>
            <consortium name="EnsemblPlants"/>
        </authorList>
    </citation>
    <scope>IDENTIFICATION</scope>
</reference>
<dbReference type="SMART" id="SM00513">
    <property type="entry name" value="SAP"/>
    <property type="match status" value="1"/>
</dbReference>
<evidence type="ECO:0000259" key="2">
    <source>
        <dbReference type="PROSITE" id="PS50800"/>
    </source>
</evidence>
<dbReference type="Pfam" id="PF02037">
    <property type="entry name" value="SAP"/>
    <property type="match status" value="1"/>
</dbReference>
<evidence type="ECO:0000313" key="3">
    <source>
        <dbReference type="EnsemblPlants" id="Kaladp0060s0255.1.v1.1"/>
    </source>
</evidence>